<comment type="caution">
    <text evidence="1">The sequence shown here is derived from an EMBL/GenBank/DDBJ whole genome shotgun (WGS) entry which is preliminary data.</text>
</comment>
<name>A0A418M3A7_9BACT</name>
<reference evidence="1 2" key="1">
    <citation type="submission" date="2018-08" db="EMBL/GenBank/DDBJ databases">
        <title>Fibrisoma montanum sp. nov., isolated from Danxia mountain soil.</title>
        <authorList>
            <person name="Huang Y."/>
        </authorList>
    </citation>
    <scope>NUCLEOTIDE SEQUENCE [LARGE SCALE GENOMIC DNA]</scope>
    <source>
        <strain evidence="1 2">HYT19</strain>
    </source>
</reference>
<dbReference type="RefSeq" id="WP_119669484.1">
    <property type="nucleotide sequence ID" value="NZ_QXED01000006.1"/>
</dbReference>
<dbReference type="EMBL" id="QXED01000006">
    <property type="protein sequence ID" value="RIV20317.1"/>
    <property type="molecule type" value="Genomic_DNA"/>
</dbReference>
<organism evidence="1 2">
    <name type="scientific">Fibrisoma montanum</name>
    <dbReference type="NCBI Taxonomy" id="2305895"/>
    <lineage>
        <taxon>Bacteria</taxon>
        <taxon>Pseudomonadati</taxon>
        <taxon>Bacteroidota</taxon>
        <taxon>Cytophagia</taxon>
        <taxon>Cytophagales</taxon>
        <taxon>Spirosomataceae</taxon>
        <taxon>Fibrisoma</taxon>
    </lineage>
</organism>
<sequence>MNDKLPDIKQVFEERYFKPARKEIHKASYEDAFIVGQERFQQEHGFRLPFGLRQFKRHLSSRTGC</sequence>
<proteinExistence type="predicted"/>
<dbReference type="Proteomes" id="UP000283523">
    <property type="component" value="Unassembled WGS sequence"/>
</dbReference>
<gene>
    <name evidence="1" type="ORF">DYU11_19900</name>
</gene>
<evidence type="ECO:0000313" key="2">
    <source>
        <dbReference type="Proteomes" id="UP000283523"/>
    </source>
</evidence>
<accession>A0A418M3A7</accession>
<dbReference type="AlphaFoldDB" id="A0A418M3A7"/>
<protein>
    <submittedName>
        <fullName evidence="1">Uncharacterized protein</fullName>
    </submittedName>
</protein>
<evidence type="ECO:0000313" key="1">
    <source>
        <dbReference type="EMBL" id="RIV20317.1"/>
    </source>
</evidence>
<keyword evidence="2" id="KW-1185">Reference proteome</keyword>